<gene>
    <name evidence="2" type="ORF">GCM10007876_34260</name>
</gene>
<dbReference type="InterPro" id="IPR000073">
    <property type="entry name" value="AB_hydrolase_1"/>
</dbReference>
<protein>
    <submittedName>
        <fullName evidence="2">Oxidoreductase</fullName>
    </submittedName>
</protein>
<dbReference type="Gene3D" id="3.40.50.1820">
    <property type="entry name" value="alpha/beta hydrolase"/>
    <property type="match status" value="1"/>
</dbReference>
<reference evidence="2" key="2">
    <citation type="submission" date="2023-01" db="EMBL/GenBank/DDBJ databases">
        <title>Draft genome sequence of Litoribrevibacter albus strain NBRC 110071.</title>
        <authorList>
            <person name="Sun Q."/>
            <person name="Mori K."/>
        </authorList>
    </citation>
    <scope>NUCLEOTIDE SEQUENCE</scope>
    <source>
        <strain evidence="2">NBRC 110071</strain>
    </source>
</reference>
<evidence type="ECO:0000259" key="1">
    <source>
        <dbReference type="Pfam" id="PF00561"/>
    </source>
</evidence>
<proteinExistence type="predicted"/>
<name>A0AA37SBC7_9GAMM</name>
<dbReference type="InterPro" id="IPR050266">
    <property type="entry name" value="AB_hydrolase_sf"/>
</dbReference>
<dbReference type="InterPro" id="IPR029058">
    <property type="entry name" value="AB_hydrolase_fold"/>
</dbReference>
<evidence type="ECO:0000313" key="2">
    <source>
        <dbReference type="EMBL" id="GLQ32947.1"/>
    </source>
</evidence>
<keyword evidence="3" id="KW-1185">Reference proteome</keyword>
<dbReference type="PRINTS" id="PR00111">
    <property type="entry name" value="ABHYDROLASE"/>
</dbReference>
<sequence>MKQEILGKQVHYVVQGSGDPMLFIHGNPDTSHMWHRLINELKGEFRCIAPDLPGYGESDVLDGFDYSLEQQAEYIERFVASLELDQKVHLVVHDVGGFFGLAWAVTYPERIRSITVFNTAFTPQYRWHKLGRVWRTPLLGEFSLKAMSKGAFIASIRGAAPKYPKEDIIASFDQLTKRTHKSLLKLYRAMSPRKFKGWDQRLQALSQRVPVQVLWGGNDPYIKRFIAHTFGTNQVHFFEENSHWLPAEQPVQSAQLIRRFVADLSVAEPFVADQQTNASASEPAAVL</sequence>
<dbReference type="EMBL" id="BSNM01000016">
    <property type="protein sequence ID" value="GLQ32947.1"/>
    <property type="molecule type" value="Genomic_DNA"/>
</dbReference>
<accession>A0AA37SBC7</accession>
<dbReference type="RefSeq" id="WP_284383123.1">
    <property type="nucleotide sequence ID" value="NZ_BSNM01000016.1"/>
</dbReference>
<comment type="caution">
    <text evidence="2">The sequence shown here is derived from an EMBL/GenBank/DDBJ whole genome shotgun (WGS) entry which is preliminary data.</text>
</comment>
<evidence type="ECO:0000313" key="3">
    <source>
        <dbReference type="Proteomes" id="UP001161389"/>
    </source>
</evidence>
<dbReference type="Pfam" id="PF00561">
    <property type="entry name" value="Abhydrolase_1"/>
    <property type="match status" value="1"/>
</dbReference>
<organism evidence="2 3">
    <name type="scientific">Litoribrevibacter albus</name>
    <dbReference type="NCBI Taxonomy" id="1473156"/>
    <lineage>
        <taxon>Bacteria</taxon>
        <taxon>Pseudomonadati</taxon>
        <taxon>Pseudomonadota</taxon>
        <taxon>Gammaproteobacteria</taxon>
        <taxon>Oceanospirillales</taxon>
        <taxon>Oceanospirillaceae</taxon>
        <taxon>Litoribrevibacter</taxon>
    </lineage>
</organism>
<dbReference type="GO" id="GO:0016020">
    <property type="term" value="C:membrane"/>
    <property type="evidence" value="ECO:0007669"/>
    <property type="project" value="TreeGrafter"/>
</dbReference>
<dbReference type="PANTHER" id="PTHR43798:SF33">
    <property type="entry name" value="HYDROLASE, PUTATIVE (AFU_ORTHOLOGUE AFUA_2G14860)-RELATED"/>
    <property type="match status" value="1"/>
</dbReference>
<dbReference type="SUPFAM" id="SSF53474">
    <property type="entry name" value="alpha/beta-Hydrolases"/>
    <property type="match status" value="1"/>
</dbReference>
<dbReference type="Proteomes" id="UP001161389">
    <property type="component" value="Unassembled WGS sequence"/>
</dbReference>
<dbReference type="PANTHER" id="PTHR43798">
    <property type="entry name" value="MONOACYLGLYCEROL LIPASE"/>
    <property type="match status" value="1"/>
</dbReference>
<feature type="domain" description="AB hydrolase-1" evidence="1">
    <location>
        <begin position="20"/>
        <end position="245"/>
    </location>
</feature>
<dbReference type="AlphaFoldDB" id="A0AA37SBC7"/>
<reference evidence="2" key="1">
    <citation type="journal article" date="2014" name="Int. J. Syst. Evol. Microbiol.">
        <title>Complete genome sequence of Corynebacterium casei LMG S-19264T (=DSM 44701T), isolated from a smear-ripened cheese.</title>
        <authorList>
            <consortium name="US DOE Joint Genome Institute (JGI-PGF)"/>
            <person name="Walter F."/>
            <person name="Albersmeier A."/>
            <person name="Kalinowski J."/>
            <person name="Ruckert C."/>
        </authorList>
    </citation>
    <scope>NUCLEOTIDE SEQUENCE</scope>
    <source>
        <strain evidence="2">NBRC 110071</strain>
    </source>
</reference>